<protein>
    <submittedName>
        <fullName evidence="1">Uncharacterized protein</fullName>
    </submittedName>
</protein>
<dbReference type="EMBL" id="LCPB01000013">
    <property type="protein sequence ID" value="KKU89528.1"/>
    <property type="molecule type" value="Genomic_DNA"/>
</dbReference>
<accession>A0A0G1WGT6</accession>
<sequence>MTKELIEGVQKKMIHLLKKVGDKPLPILAQNYCDEVVHLAGNWILDELPNARIYIVKGIIDRKVHHDLLIVEYGGKAYGIDPVIWRIFKGKKSILVSTKQTMPELLIEIQKLYQGIWRISERLEKSGFERRMDWERRIEMKVDETIHEAAL</sequence>
<evidence type="ECO:0000313" key="1">
    <source>
        <dbReference type="EMBL" id="KKU89528.1"/>
    </source>
</evidence>
<evidence type="ECO:0000313" key="2">
    <source>
        <dbReference type="Proteomes" id="UP000033882"/>
    </source>
</evidence>
<gene>
    <name evidence="1" type="ORF">UY19_C0013G0011</name>
</gene>
<organism evidence="1 2">
    <name type="scientific">Candidatus Wolfebacteria bacterium GW2011_GWA2_47_9b</name>
    <dbReference type="NCBI Taxonomy" id="1619005"/>
    <lineage>
        <taxon>Bacteria</taxon>
        <taxon>Candidatus Wolfeibacteriota</taxon>
    </lineage>
</organism>
<proteinExistence type="predicted"/>
<dbReference type="Proteomes" id="UP000033882">
    <property type="component" value="Unassembled WGS sequence"/>
</dbReference>
<name>A0A0G1WGT6_9BACT</name>
<comment type="caution">
    <text evidence="1">The sequence shown here is derived from an EMBL/GenBank/DDBJ whole genome shotgun (WGS) entry which is preliminary data.</text>
</comment>
<dbReference type="AlphaFoldDB" id="A0A0G1WGT6"/>
<reference evidence="1 2" key="1">
    <citation type="journal article" date="2015" name="Nature">
        <title>rRNA introns, odd ribosomes, and small enigmatic genomes across a large radiation of phyla.</title>
        <authorList>
            <person name="Brown C.T."/>
            <person name="Hug L.A."/>
            <person name="Thomas B.C."/>
            <person name="Sharon I."/>
            <person name="Castelle C.J."/>
            <person name="Singh A."/>
            <person name="Wilkins M.J."/>
            <person name="Williams K.H."/>
            <person name="Banfield J.F."/>
        </authorList>
    </citation>
    <scope>NUCLEOTIDE SEQUENCE [LARGE SCALE GENOMIC DNA]</scope>
</reference>